<name>A0A8B9ITE2_9PSIT</name>
<sequence length="68" mass="7812">METDGAYEPGFVGIRFCQECPYVSPYTASMCSIYHHTFLMRPSICIYISHAPHITPCVSYIPLYILIY</sequence>
<proteinExistence type="predicted"/>
<reference evidence="1" key="1">
    <citation type="submission" date="2025-08" db="UniProtKB">
        <authorList>
            <consortium name="Ensembl"/>
        </authorList>
    </citation>
    <scope>IDENTIFICATION</scope>
</reference>
<protein>
    <submittedName>
        <fullName evidence="1">Uncharacterized protein</fullName>
    </submittedName>
</protein>
<dbReference type="Proteomes" id="UP000694522">
    <property type="component" value="Unplaced"/>
</dbReference>
<keyword evidence="2" id="KW-1185">Reference proteome</keyword>
<evidence type="ECO:0000313" key="1">
    <source>
        <dbReference type="Ensembl" id="ENSACOP00000004710.1"/>
    </source>
</evidence>
<organism evidence="1 2">
    <name type="scientific">Amazona collaria</name>
    <name type="common">yellow-billed parrot</name>
    <dbReference type="NCBI Taxonomy" id="241587"/>
    <lineage>
        <taxon>Eukaryota</taxon>
        <taxon>Metazoa</taxon>
        <taxon>Chordata</taxon>
        <taxon>Craniata</taxon>
        <taxon>Vertebrata</taxon>
        <taxon>Euteleostomi</taxon>
        <taxon>Archelosauria</taxon>
        <taxon>Archosauria</taxon>
        <taxon>Dinosauria</taxon>
        <taxon>Saurischia</taxon>
        <taxon>Theropoda</taxon>
        <taxon>Coelurosauria</taxon>
        <taxon>Aves</taxon>
        <taxon>Neognathae</taxon>
        <taxon>Neoaves</taxon>
        <taxon>Telluraves</taxon>
        <taxon>Australaves</taxon>
        <taxon>Psittaciformes</taxon>
        <taxon>Psittacidae</taxon>
        <taxon>Amazona</taxon>
    </lineage>
</organism>
<accession>A0A8B9ITE2</accession>
<dbReference type="AlphaFoldDB" id="A0A8B9ITE2"/>
<evidence type="ECO:0000313" key="2">
    <source>
        <dbReference type="Proteomes" id="UP000694522"/>
    </source>
</evidence>
<dbReference type="Ensembl" id="ENSACOT00000004891.1">
    <property type="protein sequence ID" value="ENSACOP00000004710.1"/>
    <property type="gene ID" value="ENSACOG00000003342.1"/>
</dbReference>
<reference evidence="1" key="2">
    <citation type="submission" date="2025-09" db="UniProtKB">
        <authorList>
            <consortium name="Ensembl"/>
        </authorList>
    </citation>
    <scope>IDENTIFICATION</scope>
</reference>